<dbReference type="InterPro" id="IPR029787">
    <property type="entry name" value="Nucleotide_cyclase"/>
</dbReference>
<dbReference type="EMBL" id="JAEHOD010000029">
    <property type="protein sequence ID" value="KAG2444128.1"/>
    <property type="molecule type" value="Genomic_DNA"/>
</dbReference>
<organism evidence="2 3">
    <name type="scientific">Chlamydomonas schloesseri</name>
    <dbReference type="NCBI Taxonomy" id="2026947"/>
    <lineage>
        <taxon>Eukaryota</taxon>
        <taxon>Viridiplantae</taxon>
        <taxon>Chlorophyta</taxon>
        <taxon>core chlorophytes</taxon>
        <taxon>Chlorophyceae</taxon>
        <taxon>CS clade</taxon>
        <taxon>Chlamydomonadales</taxon>
        <taxon>Chlamydomonadaceae</taxon>
        <taxon>Chlamydomonas</taxon>
    </lineage>
</organism>
<feature type="region of interest" description="Disordered" evidence="1">
    <location>
        <begin position="1366"/>
        <end position="1420"/>
    </location>
</feature>
<feature type="compositionally biased region" description="Low complexity" evidence="1">
    <location>
        <begin position="2982"/>
        <end position="2992"/>
    </location>
</feature>
<dbReference type="Gene3D" id="3.30.70.1230">
    <property type="entry name" value="Nucleotide cyclase"/>
    <property type="match status" value="4"/>
</dbReference>
<feature type="compositionally biased region" description="Gly residues" evidence="1">
    <location>
        <begin position="1612"/>
        <end position="1622"/>
    </location>
</feature>
<name>A0A836B0Y3_9CHLO</name>
<proteinExistence type="predicted"/>
<protein>
    <recommendedName>
        <fullName evidence="4">Guanylate cyclase domain-containing protein</fullName>
    </recommendedName>
</protein>
<feature type="compositionally biased region" description="Low complexity" evidence="1">
    <location>
        <begin position="2188"/>
        <end position="2198"/>
    </location>
</feature>
<feature type="region of interest" description="Disordered" evidence="1">
    <location>
        <begin position="2183"/>
        <end position="2220"/>
    </location>
</feature>
<dbReference type="SUPFAM" id="SSF53850">
    <property type="entry name" value="Periplasmic binding protein-like II"/>
    <property type="match status" value="1"/>
</dbReference>
<feature type="compositionally biased region" description="Low complexity" evidence="1">
    <location>
        <begin position="1956"/>
        <end position="1966"/>
    </location>
</feature>
<feature type="region of interest" description="Disordered" evidence="1">
    <location>
        <begin position="1728"/>
        <end position="1767"/>
    </location>
</feature>
<feature type="region of interest" description="Disordered" evidence="1">
    <location>
        <begin position="1498"/>
        <end position="1525"/>
    </location>
</feature>
<evidence type="ECO:0008006" key="4">
    <source>
        <dbReference type="Google" id="ProtNLM"/>
    </source>
</evidence>
<feature type="compositionally biased region" description="Low complexity" evidence="1">
    <location>
        <begin position="1579"/>
        <end position="1593"/>
    </location>
</feature>
<feature type="region of interest" description="Disordered" evidence="1">
    <location>
        <begin position="2917"/>
        <end position="2941"/>
    </location>
</feature>
<feature type="region of interest" description="Disordered" evidence="1">
    <location>
        <begin position="2029"/>
        <end position="2049"/>
    </location>
</feature>
<feature type="region of interest" description="Disordered" evidence="1">
    <location>
        <begin position="1084"/>
        <end position="1172"/>
    </location>
</feature>
<reference evidence="2" key="1">
    <citation type="journal article" date="2020" name="bioRxiv">
        <title>Comparative genomics of Chlamydomonas.</title>
        <authorList>
            <person name="Craig R.J."/>
            <person name="Hasan A.R."/>
            <person name="Ness R.W."/>
            <person name="Keightley P.D."/>
        </authorList>
    </citation>
    <scope>NUCLEOTIDE SEQUENCE</scope>
    <source>
        <strain evidence="2">CCAP 11/173</strain>
    </source>
</reference>
<keyword evidence="3" id="KW-1185">Reference proteome</keyword>
<feature type="compositionally biased region" description="Low complexity" evidence="1">
    <location>
        <begin position="1378"/>
        <end position="1394"/>
    </location>
</feature>
<feature type="compositionally biased region" description="Polar residues" evidence="1">
    <location>
        <begin position="2119"/>
        <end position="2128"/>
    </location>
</feature>
<feature type="compositionally biased region" description="Gly residues" evidence="1">
    <location>
        <begin position="1892"/>
        <end position="1904"/>
    </location>
</feature>
<dbReference type="Gene3D" id="3.40.190.10">
    <property type="entry name" value="Periplasmic binding protein-like II"/>
    <property type="match status" value="1"/>
</dbReference>
<evidence type="ECO:0000313" key="3">
    <source>
        <dbReference type="Proteomes" id="UP000613740"/>
    </source>
</evidence>
<feature type="region of interest" description="Disordered" evidence="1">
    <location>
        <begin position="2070"/>
        <end position="2151"/>
    </location>
</feature>
<feature type="region of interest" description="Disordered" evidence="1">
    <location>
        <begin position="1579"/>
        <end position="1659"/>
    </location>
</feature>
<feature type="region of interest" description="Disordered" evidence="1">
    <location>
        <begin position="1676"/>
        <end position="1699"/>
    </location>
</feature>
<feature type="region of interest" description="Disordered" evidence="1">
    <location>
        <begin position="1884"/>
        <end position="1918"/>
    </location>
</feature>
<feature type="compositionally biased region" description="Polar residues" evidence="1">
    <location>
        <begin position="1140"/>
        <end position="1172"/>
    </location>
</feature>
<feature type="region of interest" description="Disordered" evidence="1">
    <location>
        <begin position="2966"/>
        <end position="3057"/>
    </location>
</feature>
<evidence type="ECO:0000256" key="1">
    <source>
        <dbReference type="SAM" id="MobiDB-lite"/>
    </source>
</evidence>
<sequence>MILFPYSATSDLETSGLLSNLGAISSIDTLFQRSDVHPALLGSVALRDQVVGIPLDGSQLLLYVRSDMLAAGGLPVPDTWEQLLQVASLLNGTDISMLVAGPPVANSTRPSYSAASRPVYGFCLPPSQQQLAHLALAVLAPMVQTDGSTQGMYLNADTLRPAATTAAMPYVLSYLRRLAAYSAPVAFSARAPQFSNDFALGRCAMTVGTAAQFRRNSHAAHPAGPSAVIGKVTAALLPGSDVVLSADGRRLISCTPSLCPHAQPSGSAAVISRALQGAAAGHARLRLLQADALSVALRNDEGLQDRARELQQQAESAAGTTTADGVLVNQAPLLSPDGLVAGLDRESETMAQLYGWSFLSSLGGPTVSWQMLLLPSSEVGPWRVSHMDPAAALPRWAAGGYQAADTASFLAAARTTLAHSNLVKPMRVRTAVQYGRAVAVAAEAAATLPAYGPVAGETAAEAATATSAAVAALTEAMGDLYGRTGPYGANFMSELVDEYKAALGVHSKPAPTPTASSDTGSEGSSSNTGSVVGIAVGVSVAAVAALSLLGFLLCHRRLRLRGDRGGAAEVDEWMVVPAPQAGPATCIAVTDIEGSTSLWETLPEAVMDQALRIHHHVVRTVSVRHGGYESATASDSFILVFATATDAAQFALRLQEALLLEASWPQTLLEAAPCRPVYVIQDDALAAAHKVSLVPAAPARQPIRRGAAGLVVGRMASMTLGRPTPGSGPGAGGMGTSGAMPSGGRFGGGGARSSATGGPTYAGMKASGGLGGAAGVYGRQNTWQGHAGAIMELTGNMPPPPKEPKGPPRPVAPPSTSMSNVYRQLPSPLHGTSGRGWAAAFSSHAPGVSSEKGSSLAAGHLHTMAKTLLAMRASVRSSFVGTFRRGGHASSQHASTGDITEQHLHTVGSGVVLQTTSTQHQHHPGSTEPSPSVGAAAGRGSRQGRTATAQPQSANLFGSGNLFGPGSDAHSGWLKALGSVAPLSQAKPQALGSEGSVTTAPAIGNHSGDSGDAAVRGFSPVAGARGRSGARRASLTSWLMGSRASAHQHAVAARSDGRDARSSCSGHAAETPLQKALLLEVPMLQEPPSPPRSQPSPQQGRQAGRAAPRLPVPDEAAAAAETEEANARQGRASDGKHESCTLQTVQGEGMASQLQQALPVAQHSSSPQSLTTEAPSKAHAFLAALGLVGDRSARGRVAGTSRLGPGGAGGSIAGHQSAAQVVLPAADSLLSSAAAAAAASFMLSGPPQTSSAGAVAFHNDAAATGAQGRATQTALAAGGGDNAACGAASGAIWATVGGGRLDFEPSGGLPLPRHVAGALSRPGAAEVELEEEAAASGSLPLAKMLIAARQTSMRVTDFMMDLQAGGSRQQLPSTPRGSHAQIALSSAAAGSAHSTRLPSSSCLNMHPGASAPVPHSTRLPTRPRLDLATVALAQGSGPSDAGRTGTDASGTVDFMDTAARHGWMLGMPSTVPPTDHGTSTVSHQFNACVGTGSTYSAGGPAASPKATGSACAGRRPAGGRSALPVGLSAPQLEVRSPSDNGATAGFASPLGSTVAALPSVSVPQASGSAATTAAAAGMLSSGDGADRASAAVSSGGGDSGPYAAGERLQRMNGGGAGSGGTSPGASSGTGRRLPSVSPLARMTGSHPGNGVNSGSGQLPFLPSMEDMPHFMVVQQDGHGGSLAAPPQLQSSGSLPASRRPGGAMLSTIVDGDEHISSVNAITSGPGGMVGSSGGGPPQPPHQAHGEQQQQHAPWWRRQKLQRALSSSQRQLQLRNDWLVPVASDRSPNGGMPRVEAASEGLDFPLCGRLRSDGKQTSNTTVVAGHEAAVTRSSNALRTGSTAFASPSLLMPALLQGSIAGRLRHGQQVADGGYDAAAASMAMPGAGDVDSDGSGGGHAGAGPTTGGRTPSGMQGRPSRAALHERFAELAAETAPHSSRLAAVSTSLSFFRLGGMRSSSQRSVQAASPRGKQPGGSLQEQIQVLLQERQQEQATSIKDGVGGVAAWGKSGSLLRGLPLPSLGAFLKSGRNPVTGSAHTRTTGSATAGQELSGTDMSTAAAAAVVIRLAGSTSGAGGPAQLSSAHTSSPHGAPQHYAHSMALPRTPTPTPMPPEAEGTVRRTPSTPSQRPSARAASTVGAGGTTSRASTTNGIMFATTTRDSEDQDMDGAASGGYLDSHLLHTSRNKSRLSPLPSPSGGSVNATATGLEQSLQPPSPPAGAGAESFTARALLFAAGASAVADANASAADSPLLVYGITIGTENTSNSVMGASNLPGSTQGAQGRSTATPPPDNSCSGATAGLYRLLSGGQGQCGAAPTVPAGLPSIAPEAAAATTSLAGAMGSIPAKVGGSALAPVRSPAAEVDLLGAQDAWLFPTMPSCDAGLQSAAAVVSVGAAAVAAAHSPFNPASSFPELQPELGSGGGPPAGISRAGGGSKLMDFFRQAGAAAAGQQFAPPLWPAPPSRADQISEALPMPSLAAYMSERSEIHSYPTQMQTDVTAGMPLTSKASDGDAIRSSAAEGAIVSPGGGGRLAATPTSGALPGSLLAFLREVYQVVKEAKRSIEADRRDSQQRRRNKVLQHLVQHHNPWAPEEDAADGDEYDGHDGQKRKLVFAGLRVRVGLHCGVTDARDIQYNAATARMTFGGEGLRIAKAVCDCASGGQVVMSGEVLFQIQVAGGLDQQASLGDGPRMMLDLGDHQLLENISPSYAPAVPGAYNHQRTALALMQQSVRPSAPEVTEGGGADMLLATHRSIHTAVEDKPAAVPVTRHLLALTSPALLGRLLLMPPVRSALHQYTPGFMDAPVGETVTVVVFRVSNAASLLAWSTATAAESMAILELYLRASLGPLLKKAAAGGGPPLACYLAAAPPGSPFGTFVAGFSQPAAAARWALTAAGRMAELPWPAELLESQWGRPLEEVTRAEAEAADTRAVARRGRMSSAGSAGMLRSDSSEAALQAVAAAAAAAAAGGGASVSSSRRGNPFRRASPPASVSPVATPERGRLLKSGRSRSRVELPAVLDDDAAPDGAERRAGRSRAALALAPAESAVSTGAERGGSPRANSDMIVMCDDASGTGVGGAAASANCRAAGGGSSSIALNTVGSDITFGMQARSFLPTGDGARGPPTAAAPLQGTGVAGSAGSGSASFFAGTTASANVRAAIMAEQPSLPHIELLESHGGLIPLQEDSQPASAMELMLLPQHAIHASHLPASTSGTSMFASDLKAGGLTSGPEGAGAAAAGDYGTSPGGRASIVQLSMPQGVLGVVTTDGGTSGTDPAAAVMETHARSDGGGMGVALVASSGGAARVPSATNASMASLRMLLLGRGSGKRLQGSVTAGGGAARHNATKAAEAVDVRHGPTCIQQPVDCNAPGSGGNGTAGTGVLSTALSYDCCSSSVALPEAARYTSSAANTHSAAAMHRVAPPSPGGATYSLLQRKSATAAAGGAAASLPCSGGGEAPAAAASVASSGGQTGATLPAAESSIGSGGRSLAGPGARPRTAPIGPSSSAKRLLLSVSKVAALPAARTVGGAAGGANSSAAAAARARAAASGLPLVRMREDVSSIYSAEGQGGATAEAGSSMAVDPGDADAFADAASAAVGANGSAGGALLPSSAGGSAGASAGGSALARYVSGGLRQTALSAINASLSFVGQRLHSGTARVVVASAVQTGPQPVSKSGMEASWSSRSGRSRLLRAIAPESPADVKKRSMSKSNLALATADEAAIAAAAAAAAAAEAAATAAAAARAEEDAEVVSFRGLRVRLGMAVGPVRVELCPLTGRVVYSGKTVTVAMTAAASARLGTLYMTEHAASLIREAEDGGVSTAAGDMGGAAAGTSIWPGRGTPDGHASSQGALATMTGTGQQQPLLCTPAPPMTVAGSAGATPALLVNGKNVPFRCRLKPPPVPPLDEQEQPFEENHQDQLETKDAGGEEALSP</sequence>
<dbReference type="Proteomes" id="UP000613740">
    <property type="component" value="Unassembled WGS sequence"/>
</dbReference>
<feature type="compositionally biased region" description="Low complexity" evidence="1">
    <location>
        <begin position="2129"/>
        <end position="2148"/>
    </location>
</feature>
<feature type="compositionally biased region" description="Basic and acidic residues" evidence="1">
    <location>
        <begin position="3907"/>
        <end position="3920"/>
    </location>
</feature>
<gene>
    <name evidence="2" type="ORF">HYH02_009068</name>
</gene>
<feature type="region of interest" description="Disordered" evidence="1">
    <location>
        <begin position="794"/>
        <end position="833"/>
    </location>
</feature>
<feature type="compositionally biased region" description="Polar residues" evidence="1">
    <location>
        <begin position="2199"/>
        <end position="2211"/>
    </location>
</feature>
<feature type="compositionally biased region" description="Pro residues" evidence="1">
    <location>
        <begin position="1085"/>
        <end position="1094"/>
    </location>
</feature>
<feature type="compositionally biased region" description="Polar residues" evidence="1">
    <location>
        <begin position="1366"/>
        <end position="1376"/>
    </location>
</feature>
<feature type="region of interest" description="Disordered" evidence="1">
    <location>
        <begin position="507"/>
        <end position="526"/>
    </location>
</feature>
<feature type="region of interest" description="Disordered" evidence="1">
    <location>
        <begin position="3461"/>
        <end position="3499"/>
    </location>
</feature>
<feature type="region of interest" description="Disordered" evidence="1">
    <location>
        <begin position="1956"/>
        <end position="1976"/>
    </location>
</feature>
<accession>A0A836B0Y3</accession>
<feature type="region of interest" description="Disordered" evidence="1">
    <location>
        <begin position="916"/>
        <end position="954"/>
    </location>
</feature>
<feature type="region of interest" description="Disordered" evidence="1">
    <location>
        <begin position="1049"/>
        <end position="1069"/>
    </location>
</feature>
<feature type="region of interest" description="Disordered" evidence="1">
    <location>
        <begin position="3891"/>
        <end position="3927"/>
    </location>
</feature>
<comment type="caution">
    <text evidence="2">The sequence shown here is derived from an EMBL/GenBank/DDBJ whole genome shotgun (WGS) entry which is preliminary data.</text>
</comment>
<feature type="compositionally biased region" description="Low complexity" evidence="1">
    <location>
        <begin position="3031"/>
        <end position="3043"/>
    </location>
</feature>
<feature type="compositionally biased region" description="Low complexity" evidence="1">
    <location>
        <begin position="514"/>
        <end position="526"/>
    </location>
</feature>
<feature type="compositionally biased region" description="Polar residues" evidence="1">
    <location>
        <begin position="2078"/>
        <end position="2087"/>
    </location>
</feature>
<evidence type="ECO:0000313" key="2">
    <source>
        <dbReference type="EMBL" id="KAG2444128.1"/>
    </source>
</evidence>
<feature type="compositionally biased region" description="Low complexity" evidence="1">
    <location>
        <begin position="934"/>
        <end position="949"/>
    </location>
</feature>
<feature type="region of interest" description="Disordered" evidence="1">
    <location>
        <begin position="2266"/>
        <end position="2291"/>
    </location>
</feature>
<dbReference type="SUPFAM" id="SSF55073">
    <property type="entry name" value="Nucleotide cyclase"/>
    <property type="match status" value="2"/>
</dbReference>
<feature type="compositionally biased region" description="Pro residues" evidence="1">
    <location>
        <begin position="797"/>
        <end position="813"/>
    </location>
</feature>
<feature type="compositionally biased region" description="Low complexity" evidence="1">
    <location>
        <begin position="1741"/>
        <end position="1753"/>
    </location>
</feature>
<dbReference type="OrthoDB" id="551765at2759"/>